<dbReference type="PROSITE" id="PS51007">
    <property type="entry name" value="CYTC"/>
    <property type="match status" value="1"/>
</dbReference>
<sequence>MQPKSLHFQFLTMLAFAFFGQAGQVQAQDAGAQLAMACGSCHGLNGGGGETIPPLAGRDKSELLEQMRALKEPHEGVTIMPRILRAYDDDELKALAGHFARMEP</sequence>
<evidence type="ECO:0000313" key="7">
    <source>
        <dbReference type="EMBL" id="MBS3647221.1"/>
    </source>
</evidence>
<reference evidence="7" key="1">
    <citation type="submission" date="2021-04" db="EMBL/GenBank/DDBJ databases">
        <title>Pseudaminobacter soli sp. nov., isolated from paddy soil contaminated by heavy metals.</title>
        <authorList>
            <person name="Zhang K."/>
        </authorList>
    </citation>
    <scope>NUCLEOTIDE SEQUENCE</scope>
    <source>
        <strain evidence="7">19-2017</strain>
    </source>
</reference>
<comment type="caution">
    <text evidence="7">The sequence shown here is derived from an EMBL/GenBank/DDBJ whole genome shotgun (WGS) entry which is preliminary data.</text>
</comment>
<dbReference type="InterPro" id="IPR009056">
    <property type="entry name" value="Cyt_c-like_dom"/>
</dbReference>
<protein>
    <submittedName>
        <fullName evidence="7">C-type cytochrome</fullName>
    </submittedName>
</protein>
<organism evidence="7 8">
    <name type="scientific">Pseudaminobacter soli</name>
    <name type="common">ex Zhang et al. 2022</name>
    <dbReference type="NCBI Taxonomy" id="2831468"/>
    <lineage>
        <taxon>Bacteria</taxon>
        <taxon>Pseudomonadati</taxon>
        <taxon>Pseudomonadota</taxon>
        <taxon>Alphaproteobacteria</taxon>
        <taxon>Hyphomicrobiales</taxon>
        <taxon>Phyllobacteriaceae</taxon>
        <taxon>Pseudaminobacter</taxon>
    </lineage>
</organism>
<dbReference type="EMBL" id="JAGWCR010000001">
    <property type="protein sequence ID" value="MBS3647221.1"/>
    <property type="molecule type" value="Genomic_DNA"/>
</dbReference>
<evidence type="ECO:0000256" key="3">
    <source>
        <dbReference type="ARBA" id="ARBA00023004"/>
    </source>
</evidence>
<dbReference type="Pfam" id="PF13442">
    <property type="entry name" value="Cytochrome_CBB3"/>
    <property type="match status" value="1"/>
</dbReference>
<keyword evidence="1 4" id="KW-0349">Heme</keyword>
<dbReference type="InterPro" id="IPR036909">
    <property type="entry name" value="Cyt_c-like_dom_sf"/>
</dbReference>
<keyword evidence="2 4" id="KW-0479">Metal-binding</keyword>
<evidence type="ECO:0000256" key="4">
    <source>
        <dbReference type="PROSITE-ProRule" id="PRU00433"/>
    </source>
</evidence>
<dbReference type="SUPFAM" id="SSF46626">
    <property type="entry name" value="Cytochrome c"/>
    <property type="match status" value="1"/>
</dbReference>
<dbReference type="GO" id="GO:0046872">
    <property type="term" value="F:metal ion binding"/>
    <property type="evidence" value="ECO:0007669"/>
    <property type="project" value="UniProtKB-KW"/>
</dbReference>
<evidence type="ECO:0000256" key="2">
    <source>
        <dbReference type="ARBA" id="ARBA00022723"/>
    </source>
</evidence>
<dbReference type="GO" id="GO:0009055">
    <property type="term" value="F:electron transfer activity"/>
    <property type="evidence" value="ECO:0007669"/>
    <property type="project" value="InterPro"/>
</dbReference>
<feature type="signal peptide" evidence="5">
    <location>
        <begin position="1"/>
        <end position="27"/>
    </location>
</feature>
<proteinExistence type="predicted"/>
<evidence type="ECO:0000256" key="1">
    <source>
        <dbReference type="ARBA" id="ARBA00022617"/>
    </source>
</evidence>
<dbReference type="AlphaFoldDB" id="A0A942DV85"/>
<keyword evidence="3 4" id="KW-0408">Iron</keyword>
<dbReference type="Gene3D" id="1.10.760.10">
    <property type="entry name" value="Cytochrome c-like domain"/>
    <property type="match status" value="1"/>
</dbReference>
<accession>A0A942DV85</accession>
<evidence type="ECO:0000313" key="8">
    <source>
        <dbReference type="Proteomes" id="UP000680348"/>
    </source>
</evidence>
<keyword evidence="8" id="KW-1185">Reference proteome</keyword>
<keyword evidence="5" id="KW-0732">Signal</keyword>
<dbReference type="Proteomes" id="UP000680348">
    <property type="component" value="Unassembled WGS sequence"/>
</dbReference>
<evidence type="ECO:0000259" key="6">
    <source>
        <dbReference type="PROSITE" id="PS51007"/>
    </source>
</evidence>
<dbReference type="GO" id="GO:0020037">
    <property type="term" value="F:heme binding"/>
    <property type="evidence" value="ECO:0007669"/>
    <property type="project" value="InterPro"/>
</dbReference>
<evidence type="ECO:0000256" key="5">
    <source>
        <dbReference type="SAM" id="SignalP"/>
    </source>
</evidence>
<feature type="domain" description="Cytochrome c" evidence="6">
    <location>
        <begin position="26"/>
        <end position="103"/>
    </location>
</feature>
<feature type="chain" id="PRO_5037520719" evidence="5">
    <location>
        <begin position="28"/>
        <end position="104"/>
    </location>
</feature>
<gene>
    <name evidence="7" type="ORF">KEU06_01090</name>
</gene>
<name>A0A942DV85_9HYPH</name>
<dbReference type="RefSeq" id="WP_188252778.1">
    <property type="nucleotide sequence ID" value="NZ_JABVCF010000001.1"/>
</dbReference>